<dbReference type="AlphaFoldDB" id="X6P8F4"/>
<evidence type="ECO:0000256" key="1">
    <source>
        <dbReference type="SAM" id="SignalP"/>
    </source>
</evidence>
<keyword evidence="1" id="KW-0732">Signal</keyword>
<keyword evidence="3" id="KW-1185">Reference proteome</keyword>
<name>X6P8F4_RETFI</name>
<sequence length="171" mass="20001">MCMWPNIHIFFIKILLKIVYSNDHIFGNSTEALKKFIFAKVQQHHKRLQKKKQLETLQFPPSNTICYFFFWEDVSSINGETHPKKVIYIMVKQKKQPSRGRKKKEINGKKNQNKTKTLHKARSFQVGSDNNVLNIPKYFLYVVSTRGISNMNENGLSSVPILTNILFVNKL</sequence>
<gene>
    <name evidence="2" type="ORF">RFI_02622</name>
</gene>
<dbReference type="EMBL" id="ASPP01002532">
    <property type="protein sequence ID" value="ETO34471.1"/>
    <property type="molecule type" value="Genomic_DNA"/>
</dbReference>
<evidence type="ECO:0000313" key="3">
    <source>
        <dbReference type="Proteomes" id="UP000023152"/>
    </source>
</evidence>
<reference evidence="2 3" key="1">
    <citation type="journal article" date="2013" name="Curr. Biol.">
        <title>The Genome of the Foraminiferan Reticulomyxa filosa.</title>
        <authorList>
            <person name="Glockner G."/>
            <person name="Hulsmann N."/>
            <person name="Schleicher M."/>
            <person name="Noegel A.A."/>
            <person name="Eichinger L."/>
            <person name="Gallinger C."/>
            <person name="Pawlowski J."/>
            <person name="Sierra R."/>
            <person name="Euteneuer U."/>
            <person name="Pillet L."/>
            <person name="Moustafa A."/>
            <person name="Platzer M."/>
            <person name="Groth M."/>
            <person name="Szafranski K."/>
            <person name="Schliwa M."/>
        </authorList>
    </citation>
    <scope>NUCLEOTIDE SEQUENCE [LARGE SCALE GENOMIC DNA]</scope>
</reference>
<protein>
    <submittedName>
        <fullName evidence="2">Uncharacterized protein</fullName>
    </submittedName>
</protein>
<proteinExistence type="predicted"/>
<evidence type="ECO:0000313" key="2">
    <source>
        <dbReference type="EMBL" id="ETO34471.1"/>
    </source>
</evidence>
<organism evidence="2 3">
    <name type="scientific">Reticulomyxa filosa</name>
    <dbReference type="NCBI Taxonomy" id="46433"/>
    <lineage>
        <taxon>Eukaryota</taxon>
        <taxon>Sar</taxon>
        <taxon>Rhizaria</taxon>
        <taxon>Retaria</taxon>
        <taxon>Foraminifera</taxon>
        <taxon>Monothalamids</taxon>
        <taxon>Reticulomyxidae</taxon>
        <taxon>Reticulomyxa</taxon>
    </lineage>
</organism>
<feature type="signal peptide" evidence="1">
    <location>
        <begin position="1"/>
        <end position="21"/>
    </location>
</feature>
<dbReference type="Proteomes" id="UP000023152">
    <property type="component" value="Unassembled WGS sequence"/>
</dbReference>
<feature type="chain" id="PRO_5004977316" evidence="1">
    <location>
        <begin position="22"/>
        <end position="171"/>
    </location>
</feature>
<accession>X6P8F4</accession>
<comment type="caution">
    <text evidence="2">The sequence shown here is derived from an EMBL/GenBank/DDBJ whole genome shotgun (WGS) entry which is preliminary data.</text>
</comment>